<keyword evidence="1" id="KW-0496">Mitochondrion</keyword>
<dbReference type="PROSITE" id="PS50969">
    <property type="entry name" value="FCP1"/>
    <property type="match status" value="1"/>
</dbReference>
<name>A0A9P6UV90_9FUNG</name>
<dbReference type="Gene3D" id="3.40.50.1000">
    <property type="entry name" value="HAD superfamily/HAD-like"/>
    <property type="match status" value="1"/>
</dbReference>
<feature type="compositionally biased region" description="Basic and acidic residues" evidence="2">
    <location>
        <begin position="425"/>
        <end position="437"/>
    </location>
</feature>
<evidence type="ECO:0000256" key="1">
    <source>
        <dbReference type="RuleBase" id="RU365079"/>
    </source>
</evidence>
<dbReference type="EMBL" id="JAAAIP010000253">
    <property type="protein sequence ID" value="KAG0321180.1"/>
    <property type="molecule type" value="Genomic_DNA"/>
</dbReference>
<dbReference type="InterPro" id="IPR004274">
    <property type="entry name" value="FCP1_dom"/>
</dbReference>
<evidence type="ECO:0000313" key="4">
    <source>
        <dbReference type="EMBL" id="KAG0321180.1"/>
    </source>
</evidence>
<dbReference type="InterPro" id="IPR036412">
    <property type="entry name" value="HAD-like_sf"/>
</dbReference>
<evidence type="ECO:0000313" key="5">
    <source>
        <dbReference type="Proteomes" id="UP000738325"/>
    </source>
</evidence>
<comment type="caution">
    <text evidence="4">The sequence shown here is derived from an EMBL/GenBank/DDBJ whole genome shotgun (WGS) entry which is preliminary data.</text>
</comment>
<accession>A0A9P6UV90</accession>
<comment type="function">
    <text evidence="1">Essential component of the TIM23 complex, a complex that mediates the translocation of transit peptide-containing proteins across the mitochondrial inner membrane.</text>
</comment>
<comment type="subcellular location">
    <subcellularLocation>
        <location evidence="1">Mitochondrion inner membrane</location>
        <topology evidence="1">Single-pass membrane protein</topology>
    </subcellularLocation>
</comment>
<feature type="compositionally biased region" description="Basic and acidic residues" evidence="2">
    <location>
        <begin position="92"/>
        <end position="101"/>
    </location>
</feature>
<feature type="compositionally biased region" description="Basic residues" evidence="2">
    <location>
        <begin position="102"/>
        <end position="112"/>
    </location>
</feature>
<keyword evidence="5" id="KW-1185">Reference proteome</keyword>
<evidence type="ECO:0000259" key="3">
    <source>
        <dbReference type="PROSITE" id="PS50969"/>
    </source>
</evidence>
<keyword evidence="1" id="KW-0813">Transport</keyword>
<dbReference type="SMART" id="SM00577">
    <property type="entry name" value="CPDc"/>
    <property type="match status" value="1"/>
</dbReference>
<dbReference type="Proteomes" id="UP000738325">
    <property type="component" value="Unassembled WGS sequence"/>
</dbReference>
<feature type="compositionally biased region" description="Basic and acidic residues" evidence="2">
    <location>
        <begin position="116"/>
        <end position="125"/>
    </location>
</feature>
<dbReference type="SUPFAM" id="SSF56784">
    <property type="entry name" value="HAD-like"/>
    <property type="match status" value="1"/>
</dbReference>
<dbReference type="AlphaFoldDB" id="A0A9P6UV90"/>
<keyword evidence="1" id="KW-0811">Translocation</keyword>
<feature type="domain" description="FCP1 homology" evidence="3">
    <location>
        <begin position="191"/>
        <end position="370"/>
    </location>
</feature>
<dbReference type="InterPro" id="IPR050365">
    <property type="entry name" value="TIM50"/>
</dbReference>
<dbReference type="GO" id="GO:0005744">
    <property type="term" value="C:TIM23 mitochondrial import inner membrane translocase complex"/>
    <property type="evidence" value="ECO:0007669"/>
    <property type="project" value="UniProtKB-UniRule"/>
</dbReference>
<dbReference type="PANTHER" id="PTHR12210">
    <property type="entry name" value="DULLARD PROTEIN PHOSPHATASE"/>
    <property type="match status" value="1"/>
</dbReference>
<reference evidence="4" key="1">
    <citation type="journal article" date="2020" name="Fungal Divers.">
        <title>Resolving the Mortierellaceae phylogeny through synthesis of multi-gene phylogenetics and phylogenomics.</title>
        <authorList>
            <person name="Vandepol N."/>
            <person name="Liber J."/>
            <person name="Desiro A."/>
            <person name="Na H."/>
            <person name="Kennedy M."/>
            <person name="Barry K."/>
            <person name="Grigoriev I.V."/>
            <person name="Miller A.N."/>
            <person name="O'Donnell K."/>
            <person name="Stajich J.E."/>
            <person name="Bonito G."/>
        </authorList>
    </citation>
    <scope>NUCLEOTIDE SEQUENCE</scope>
    <source>
        <strain evidence="4">REB-010B</strain>
    </source>
</reference>
<proteinExistence type="inferred from homology"/>
<comment type="subunit">
    <text evidence="1">Component of the TIM23 complex.</text>
</comment>
<keyword evidence="1" id="KW-0653">Protein transport</keyword>
<protein>
    <recommendedName>
        <fullName evidence="1">Mitochondrial import inner membrane translocase subunit TIM50</fullName>
    </recommendedName>
</protein>
<organism evidence="4 5">
    <name type="scientific">Dissophora globulifera</name>
    <dbReference type="NCBI Taxonomy" id="979702"/>
    <lineage>
        <taxon>Eukaryota</taxon>
        <taxon>Fungi</taxon>
        <taxon>Fungi incertae sedis</taxon>
        <taxon>Mucoromycota</taxon>
        <taxon>Mortierellomycotina</taxon>
        <taxon>Mortierellomycetes</taxon>
        <taxon>Mortierellales</taxon>
        <taxon>Mortierellaceae</taxon>
        <taxon>Dissophora</taxon>
    </lineage>
</organism>
<sequence length="467" mass="53043">MRPETNPAADTNSISILRTPSKHAINATVRLWAGEPQKCTSVMAAAPSQLNNRILWRHGDTGTPEALDSPYGGVNSGSPGRPAAFDPAMQHSDSKRSEQPPRKHRERWRRTGRSLTAEDRRHDATTARPITPTALPWDQDIASYTDPPAASSTTQPDLYDSETKTYYPMTGIRPVRPSYTALANEPPLELDTSRRLLVILDLNGTLFCRESSVRRRYSPRPFLDQFLWFLKDHCRVMVWSSARAASVEKMLTQGSFEYLNKNGFLDRIWSREHFKLSPEDFDRKVLTLKDLDLVWDAIELDRKSATADECQEGGRCGRYDQTNTVLIDDSAHKSQLQPFNCVVLPTFDIPRMRSGEDVELIKVQAYLTRLLKQQNVSAYMRVNPFDSATEGQEPFIDAGVVNPSSKQLKKRMKNVLRRRTKRERNKFLREQARHNSRADSANEAPEGQDSTQTGKALSLEMGDERCY</sequence>
<dbReference type="OrthoDB" id="1711508at2759"/>
<dbReference type="Pfam" id="PF03031">
    <property type="entry name" value="NIF"/>
    <property type="match status" value="1"/>
</dbReference>
<comment type="similarity">
    <text evidence="1">Belongs to the TIM50 family.</text>
</comment>
<feature type="region of interest" description="Disordered" evidence="2">
    <location>
        <begin position="418"/>
        <end position="467"/>
    </location>
</feature>
<feature type="region of interest" description="Disordered" evidence="2">
    <location>
        <begin position="58"/>
        <end position="162"/>
    </location>
</feature>
<dbReference type="GO" id="GO:0015031">
    <property type="term" value="P:protein transport"/>
    <property type="evidence" value="ECO:0007669"/>
    <property type="project" value="UniProtKB-KW"/>
</dbReference>
<dbReference type="InterPro" id="IPR023214">
    <property type="entry name" value="HAD_sf"/>
</dbReference>
<evidence type="ECO:0000256" key="2">
    <source>
        <dbReference type="SAM" id="MobiDB-lite"/>
    </source>
</evidence>
<keyword evidence="1" id="KW-0809">Transit peptide</keyword>
<gene>
    <name evidence="4" type="ORF">BGZ99_004081</name>
</gene>